<dbReference type="SUPFAM" id="SSF52218">
    <property type="entry name" value="Flavoproteins"/>
    <property type="match status" value="1"/>
</dbReference>
<evidence type="ECO:0000259" key="3">
    <source>
        <dbReference type="Pfam" id="PF02525"/>
    </source>
</evidence>
<name>A0ABS2PHC5_9BACL</name>
<evidence type="ECO:0000256" key="2">
    <source>
        <dbReference type="ARBA" id="ARBA00023002"/>
    </source>
</evidence>
<dbReference type="Gene3D" id="3.40.50.360">
    <property type="match status" value="1"/>
</dbReference>
<dbReference type="InterPro" id="IPR051545">
    <property type="entry name" value="NAD(P)H_dehydrogenase_qn"/>
</dbReference>
<dbReference type="EMBL" id="JAFBEC010000018">
    <property type="protein sequence ID" value="MBM7634845.1"/>
    <property type="molecule type" value="Genomic_DNA"/>
</dbReference>
<protein>
    <submittedName>
        <fullName evidence="4">NAD(P)H dehydrogenase (Quinone)</fullName>
        <ecNumber evidence="4">1.6.5.2</ecNumber>
    </submittedName>
</protein>
<dbReference type="GO" id="GO:0003955">
    <property type="term" value="F:NAD(P)H dehydrogenase (quinone) activity"/>
    <property type="evidence" value="ECO:0007669"/>
    <property type="project" value="UniProtKB-EC"/>
</dbReference>
<dbReference type="RefSeq" id="WP_204699606.1">
    <property type="nucleotide sequence ID" value="NZ_JAFBEC010000018.1"/>
</dbReference>
<evidence type="ECO:0000256" key="1">
    <source>
        <dbReference type="ARBA" id="ARBA00006252"/>
    </source>
</evidence>
<dbReference type="PANTHER" id="PTHR10204">
    <property type="entry name" value="NAD P H OXIDOREDUCTASE-RELATED"/>
    <property type="match status" value="1"/>
</dbReference>
<comment type="caution">
    <text evidence="4">The sequence shown here is derived from an EMBL/GenBank/DDBJ whole genome shotgun (WGS) entry which is preliminary data.</text>
</comment>
<proteinExistence type="inferred from homology"/>
<dbReference type="EC" id="1.6.5.2" evidence="4"/>
<gene>
    <name evidence="4" type="ORF">JOD17_003972</name>
</gene>
<keyword evidence="5" id="KW-1185">Reference proteome</keyword>
<dbReference type="Pfam" id="PF02525">
    <property type="entry name" value="Flavodoxin_2"/>
    <property type="match status" value="1"/>
</dbReference>
<evidence type="ECO:0000313" key="4">
    <source>
        <dbReference type="EMBL" id="MBM7634845.1"/>
    </source>
</evidence>
<accession>A0ABS2PHC5</accession>
<dbReference type="InterPro" id="IPR029039">
    <property type="entry name" value="Flavoprotein-like_sf"/>
</dbReference>
<feature type="domain" description="Flavodoxin-like fold" evidence="3">
    <location>
        <begin position="1"/>
        <end position="208"/>
    </location>
</feature>
<dbReference type="InterPro" id="IPR003680">
    <property type="entry name" value="Flavodoxin_fold"/>
</dbReference>
<keyword evidence="2 4" id="KW-0560">Oxidoreductase</keyword>
<reference evidence="4 5" key="1">
    <citation type="submission" date="2021-01" db="EMBL/GenBank/DDBJ databases">
        <title>Genomic Encyclopedia of Type Strains, Phase IV (KMG-IV): sequencing the most valuable type-strain genomes for metagenomic binning, comparative biology and taxonomic classification.</title>
        <authorList>
            <person name="Goeker M."/>
        </authorList>
    </citation>
    <scope>NUCLEOTIDE SEQUENCE [LARGE SCALE GENOMIC DNA]</scope>
    <source>
        <strain evidence="4 5">DSM 25540</strain>
    </source>
</reference>
<dbReference type="Proteomes" id="UP000741863">
    <property type="component" value="Unassembled WGS sequence"/>
</dbReference>
<sequence length="238" mass="26996">MNILIVYAHPEPKSFNGALKDAAVEELQSQGHTVRISDLYRANFKAIADRGDFDQQSNPDFFKYQAEQAHASKEHGFHPEIQAELDRLFWADFVIFQFPLWWYSVPAILKGWFDRVFAAGTIYGGGLGRYSEGALRGRKAMLSVTVGSAESGFSPTGIDGDMTTILYHINHGMLYFSGMQPAEPYITYQPARASADERKAMLASFKQHMKAIDDIPLIQYHPNDHFDENHQLKPEHRI</sequence>
<comment type="similarity">
    <text evidence="1">Belongs to the NAD(P)H dehydrogenase (quinone) family.</text>
</comment>
<organism evidence="4 5">
    <name type="scientific">Geomicrobium sediminis</name>
    <dbReference type="NCBI Taxonomy" id="1347788"/>
    <lineage>
        <taxon>Bacteria</taxon>
        <taxon>Bacillati</taxon>
        <taxon>Bacillota</taxon>
        <taxon>Bacilli</taxon>
        <taxon>Bacillales</taxon>
        <taxon>Geomicrobium</taxon>
    </lineage>
</organism>
<dbReference type="PANTHER" id="PTHR10204:SF34">
    <property type="entry name" value="NAD(P)H DEHYDROGENASE [QUINONE] 1 ISOFORM 1"/>
    <property type="match status" value="1"/>
</dbReference>
<evidence type="ECO:0000313" key="5">
    <source>
        <dbReference type="Proteomes" id="UP000741863"/>
    </source>
</evidence>